<comment type="caution">
    <text evidence="1">The sequence shown here is derived from an EMBL/GenBank/DDBJ whole genome shotgun (WGS) entry which is preliminary data.</text>
</comment>
<organism evidence="1 2">
    <name type="scientific">Aureobasidium pullulans</name>
    <name type="common">Black yeast</name>
    <name type="synonym">Pullularia pullulans</name>
    <dbReference type="NCBI Taxonomy" id="5580"/>
    <lineage>
        <taxon>Eukaryota</taxon>
        <taxon>Fungi</taxon>
        <taxon>Dikarya</taxon>
        <taxon>Ascomycota</taxon>
        <taxon>Pezizomycotina</taxon>
        <taxon>Dothideomycetes</taxon>
        <taxon>Dothideomycetidae</taxon>
        <taxon>Dothideales</taxon>
        <taxon>Saccotheciaceae</taxon>
        <taxon>Aureobasidium</taxon>
    </lineage>
</organism>
<dbReference type="AlphaFoldDB" id="A0A4V4LDS3"/>
<accession>A0A4V4LDS3</accession>
<proteinExistence type="predicted"/>
<dbReference type="EMBL" id="QZBZ01000205">
    <property type="protein sequence ID" value="TIA33187.1"/>
    <property type="molecule type" value="Genomic_DNA"/>
</dbReference>
<name>A0A4V4LDS3_AURPU</name>
<sequence length="577" mass="64610">MHGAFEIHVFDQRAIDRTLATSPDDAHLKASKYMVSGGFTRHGMFTAIIVCRVLPTPHGKTEHDGVKASLLQQQRFLEAMIPPHANEVSAYKDELSTLMRDRLVKIPTKAMVLTVSMDRAARSAETNEQFSKINEEAGHIDAALFPGADALHIPPSSVDFNLIAADDMLEEQRCRSTTIKNLPVVKPVIWIPCSSSINDVIKATLHAAENYSRSCGTRFQTEPLLSIPDKLKKPLDKMLDKAHIEQWNEFLQERIPILPEVTRVGKHTCSCVEKRHDSTCVCSCAKCVSFLDCVCATLGTWICLSLCKVERLCHGHGDQYRRLLERDRRREIFEQNVVNTIELVKSNKRKFKVIEKDVCLKPSCPNVVHLTRLYGSFCSEVCKKQSTGVATALQTLYFRICARMGCYTRIPRSLNYNKFCSSFCLYDTKKGLQSLPPVLAARDLITKTKSARALCAMSKQLTSLSAAQKSAAFNWKTSHILNNRNVHFNTNAFENVNLIAVPTMPRQRRYTGSIASSDCDNTPCNSHSPLGEKYGGYCSKACKTTDEVRKKSMMDAESKRVTKTPDIVSPCTRISCS</sequence>
<evidence type="ECO:0000313" key="2">
    <source>
        <dbReference type="Proteomes" id="UP000308724"/>
    </source>
</evidence>
<gene>
    <name evidence="1" type="ORF">D6C78_07738</name>
</gene>
<evidence type="ECO:0000313" key="1">
    <source>
        <dbReference type="EMBL" id="TIA33187.1"/>
    </source>
</evidence>
<dbReference type="Proteomes" id="UP000308724">
    <property type="component" value="Unassembled WGS sequence"/>
</dbReference>
<protein>
    <submittedName>
        <fullName evidence="1">Uncharacterized protein</fullName>
    </submittedName>
</protein>
<reference evidence="1 2" key="1">
    <citation type="submission" date="2018-10" db="EMBL/GenBank/DDBJ databases">
        <title>Fifty Aureobasidium pullulans genomes reveal a recombining polyextremotolerant generalist.</title>
        <authorList>
            <person name="Gostincar C."/>
            <person name="Turk M."/>
            <person name="Zajc J."/>
            <person name="Gunde-Cimerman N."/>
        </authorList>
    </citation>
    <scope>NUCLEOTIDE SEQUENCE [LARGE SCALE GENOMIC DNA]</scope>
    <source>
        <strain evidence="1 2">EXF-1645</strain>
    </source>
</reference>
<feature type="non-terminal residue" evidence="1">
    <location>
        <position position="577"/>
    </location>
</feature>